<evidence type="ECO:0000256" key="2">
    <source>
        <dbReference type="ARBA" id="ARBA00022475"/>
    </source>
</evidence>
<keyword evidence="9" id="KW-1185">Reference proteome</keyword>
<feature type="transmembrane region" description="Helical" evidence="6">
    <location>
        <begin position="161"/>
        <end position="181"/>
    </location>
</feature>
<dbReference type="AlphaFoldDB" id="A0A1G7Y214"/>
<evidence type="ECO:0000313" key="9">
    <source>
        <dbReference type="Proteomes" id="UP000199009"/>
    </source>
</evidence>
<dbReference type="PANTHER" id="PTHR35007">
    <property type="entry name" value="INTEGRAL MEMBRANE PROTEIN-RELATED"/>
    <property type="match status" value="1"/>
</dbReference>
<keyword evidence="5 6" id="KW-0472">Membrane</keyword>
<feature type="domain" description="Type II secretion system protein GspF" evidence="7">
    <location>
        <begin position="18"/>
        <end position="149"/>
    </location>
</feature>
<dbReference type="RefSeq" id="WP_091488492.1">
    <property type="nucleotide sequence ID" value="NZ_LT629692.1"/>
</dbReference>
<dbReference type="InterPro" id="IPR018076">
    <property type="entry name" value="T2SS_GspF_dom"/>
</dbReference>
<keyword evidence="3 6" id="KW-0812">Transmembrane</keyword>
<evidence type="ECO:0000259" key="7">
    <source>
        <dbReference type="Pfam" id="PF00482"/>
    </source>
</evidence>
<feature type="transmembrane region" description="Helical" evidence="6">
    <location>
        <begin position="138"/>
        <end position="155"/>
    </location>
</feature>
<feature type="transmembrane region" description="Helical" evidence="6">
    <location>
        <begin position="294"/>
        <end position="316"/>
    </location>
</feature>
<gene>
    <name evidence="8" type="ORF">SAMN04489810_1608</name>
</gene>
<dbReference type="EMBL" id="LT629692">
    <property type="protein sequence ID" value="SDG90441.1"/>
    <property type="molecule type" value="Genomic_DNA"/>
</dbReference>
<dbReference type="Pfam" id="PF00482">
    <property type="entry name" value="T2SSF"/>
    <property type="match status" value="1"/>
</dbReference>
<comment type="subcellular location">
    <subcellularLocation>
        <location evidence="1">Cell membrane</location>
        <topology evidence="1">Multi-pass membrane protein</topology>
    </subcellularLocation>
</comment>
<keyword evidence="2" id="KW-1003">Cell membrane</keyword>
<protein>
    <submittedName>
        <fullName evidence="8">Tight adherence protein B</fullName>
    </submittedName>
</protein>
<sequence>MGRGVTAEPAAAAECVLRLAVLLQAGVAPARAWSHLAAAGDIAAGRVVESIEAGTPLSAAIADAAGSPQTDRRARGAPRTRDAHRAWREIAAAWEVATHVGAPLAESLRGLAATLRDVQEAADDVRVALAEPAATARLMGWLPLVAVVLGIALGFDTIGTLVANPIGWVCSAAGAVLIVAGQRWNAALVRRARAEAGMPGLDTELLAIALSGGVSIERAQAIVRAALEATRASDADLPQDDATARREDGAEDILTLSRTAGVPAVELLRAAAALARHRARVDGRLRAAKLSSRLLLPLGVCTLPAFLLLGVAPMLLSVMTAVPIQL</sequence>
<evidence type="ECO:0000256" key="6">
    <source>
        <dbReference type="SAM" id="Phobius"/>
    </source>
</evidence>
<evidence type="ECO:0000256" key="3">
    <source>
        <dbReference type="ARBA" id="ARBA00022692"/>
    </source>
</evidence>
<dbReference type="PANTHER" id="PTHR35007:SF4">
    <property type="entry name" value="CONSERVED TRANSMEMBRANE PROTEIN-RELATED"/>
    <property type="match status" value="1"/>
</dbReference>
<dbReference type="Proteomes" id="UP000199009">
    <property type="component" value="Chromosome I"/>
</dbReference>
<organism evidence="8 9">
    <name type="scientific">Microbacterium pygmaeum</name>
    <dbReference type="NCBI Taxonomy" id="370764"/>
    <lineage>
        <taxon>Bacteria</taxon>
        <taxon>Bacillati</taxon>
        <taxon>Actinomycetota</taxon>
        <taxon>Actinomycetes</taxon>
        <taxon>Micrococcales</taxon>
        <taxon>Microbacteriaceae</taxon>
        <taxon>Microbacterium</taxon>
    </lineage>
</organism>
<name>A0A1G7Y214_9MICO</name>
<dbReference type="OrthoDB" id="3267562at2"/>
<keyword evidence="4 6" id="KW-1133">Transmembrane helix</keyword>
<evidence type="ECO:0000256" key="5">
    <source>
        <dbReference type="ARBA" id="ARBA00023136"/>
    </source>
</evidence>
<proteinExistence type="predicted"/>
<evidence type="ECO:0000256" key="4">
    <source>
        <dbReference type="ARBA" id="ARBA00022989"/>
    </source>
</evidence>
<evidence type="ECO:0000313" key="8">
    <source>
        <dbReference type="EMBL" id="SDG90441.1"/>
    </source>
</evidence>
<evidence type="ECO:0000256" key="1">
    <source>
        <dbReference type="ARBA" id="ARBA00004651"/>
    </source>
</evidence>
<accession>A0A1G7Y214</accession>
<reference evidence="8 9" key="1">
    <citation type="submission" date="2016-10" db="EMBL/GenBank/DDBJ databases">
        <authorList>
            <person name="de Groot N.N."/>
        </authorList>
    </citation>
    <scope>NUCLEOTIDE SEQUENCE [LARGE SCALE GENOMIC DNA]</scope>
    <source>
        <strain evidence="8 9">DSM 23142</strain>
    </source>
</reference>
<dbReference type="STRING" id="370764.SAMN04489810_1608"/>
<dbReference type="GO" id="GO:0005886">
    <property type="term" value="C:plasma membrane"/>
    <property type="evidence" value="ECO:0007669"/>
    <property type="project" value="UniProtKB-SubCell"/>
</dbReference>